<evidence type="ECO:0000313" key="3">
    <source>
        <dbReference type="Proteomes" id="UP000253083"/>
    </source>
</evidence>
<comment type="caution">
    <text evidence="2">The sequence shown here is derived from an EMBL/GenBank/DDBJ whole genome shotgun (WGS) entry which is preliminary data.</text>
</comment>
<dbReference type="AlphaFoldDB" id="A0A395JHE7"/>
<feature type="chain" id="PRO_5017481244" evidence="1">
    <location>
        <begin position="20"/>
        <end position="441"/>
    </location>
</feature>
<organism evidence="2 3">
    <name type="scientific">Arenicella xantha</name>
    <dbReference type="NCBI Taxonomy" id="644221"/>
    <lineage>
        <taxon>Bacteria</taxon>
        <taxon>Pseudomonadati</taxon>
        <taxon>Pseudomonadota</taxon>
        <taxon>Gammaproteobacteria</taxon>
        <taxon>Arenicellales</taxon>
        <taxon>Arenicellaceae</taxon>
        <taxon>Arenicella</taxon>
    </lineage>
</organism>
<protein>
    <submittedName>
        <fullName evidence="2">Uncharacterized protein</fullName>
    </submittedName>
</protein>
<dbReference type="RefSeq" id="WP_113955467.1">
    <property type="nucleotide sequence ID" value="NZ_QNRT01000005.1"/>
</dbReference>
<dbReference type="Proteomes" id="UP000253083">
    <property type="component" value="Unassembled WGS sequence"/>
</dbReference>
<gene>
    <name evidence="2" type="ORF">DFR28_105214</name>
</gene>
<dbReference type="OrthoDB" id="5935180at2"/>
<keyword evidence="1" id="KW-0732">Signal</keyword>
<evidence type="ECO:0000256" key="1">
    <source>
        <dbReference type="SAM" id="SignalP"/>
    </source>
</evidence>
<dbReference type="EMBL" id="QNRT01000005">
    <property type="protein sequence ID" value="RBP48875.1"/>
    <property type="molecule type" value="Genomic_DNA"/>
</dbReference>
<keyword evidence="3" id="KW-1185">Reference proteome</keyword>
<feature type="signal peptide" evidence="1">
    <location>
        <begin position="1"/>
        <end position="19"/>
    </location>
</feature>
<sequence length="441" mass="48811">MTSYWLRRLLLTLCGCVFWGSGVCQSIQTSIIKSDDGGWSITYSASKPVQRIAFSRNPDDSRTRRWRPVDSGFEVRYANGEEFVVRADKQSFSRVTLALTPSYRHLVKDYAPFSPFSDGGMLIHSGRFFACAEVCNDDLNQWAFKLSVPEQDHILLHGGKHLSTVQWVDSNDGTNVYVGQQEPIRSNGFLVMIDAGLPAAIHDSLLTDIPKLTAYFEMKMGAIGAPTAPSLFASYANVPGTSVQGGVLPNQIFIHWNKDNLEQVADNDRFKFDLLWTFAHEVGHYYQDVGSQRIKPGESWIHEGHAEFLAYDALTVLYPAAGSYLKNKVAGFSTECSESLATTSLDHAHENSQFGAYYSCGFLIYQAITRSTPSNSQSVTSVYTVWDLFKAAVRNDNISATAAFMSVITQRVSDTTVESISNLVYADCSTSKCALAPLLKP</sequence>
<accession>A0A395JHE7</accession>
<evidence type="ECO:0000313" key="2">
    <source>
        <dbReference type="EMBL" id="RBP48875.1"/>
    </source>
</evidence>
<proteinExistence type="predicted"/>
<reference evidence="2 3" key="1">
    <citation type="submission" date="2018-06" db="EMBL/GenBank/DDBJ databases">
        <title>Genomic Encyclopedia of Type Strains, Phase IV (KMG-IV): sequencing the most valuable type-strain genomes for metagenomic binning, comparative biology and taxonomic classification.</title>
        <authorList>
            <person name="Goeker M."/>
        </authorList>
    </citation>
    <scope>NUCLEOTIDE SEQUENCE [LARGE SCALE GENOMIC DNA]</scope>
    <source>
        <strain evidence="2 3">DSM 24032</strain>
    </source>
</reference>
<name>A0A395JHE7_9GAMM</name>
<dbReference type="InParanoid" id="A0A395JHE7"/>